<evidence type="ECO:0000313" key="1">
    <source>
        <dbReference type="EMBL" id="AEA48058.1"/>
    </source>
</evidence>
<dbReference type="KEGG" id="ave:Arcve_2068"/>
<gene>
    <name evidence="1" type="ordered locus">Arcve_2068</name>
</gene>
<accession>F2KSI8</accession>
<organism evidence="1 2">
    <name type="scientific">Archaeoglobus veneficus (strain DSM 11195 / SNP6)</name>
    <dbReference type="NCBI Taxonomy" id="693661"/>
    <lineage>
        <taxon>Archaea</taxon>
        <taxon>Methanobacteriati</taxon>
        <taxon>Methanobacteriota</taxon>
        <taxon>Archaeoglobi</taxon>
        <taxon>Archaeoglobales</taxon>
        <taxon>Archaeoglobaceae</taxon>
        <taxon>Archaeoglobus</taxon>
    </lineage>
</organism>
<protein>
    <submittedName>
        <fullName evidence="1">Uncharacterized protein</fullName>
    </submittedName>
</protein>
<dbReference type="GeneID" id="10395202"/>
<dbReference type="EMBL" id="CP002588">
    <property type="protein sequence ID" value="AEA48058.1"/>
    <property type="molecule type" value="Genomic_DNA"/>
</dbReference>
<dbReference type="STRING" id="693661.Arcve_2068"/>
<reference evidence="1 2" key="1">
    <citation type="submission" date="2011-03" db="EMBL/GenBank/DDBJ databases">
        <title>The complete genome of Archaeoglobus veneficus SNP6.</title>
        <authorList>
            <consortium name="US DOE Joint Genome Institute (JGI-PGF)"/>
            <person name="Lucas S."/>
            <person name="Copeland A."/>
            <person name="Lapidus A."/>
            <person name="Bruce D."/>
            <person name="Goodwin L."/>
            <person name="Pitluck S."/>
            <person name="Kyrpides N."/>
            <person name="Mavromatis K."/>
            <person name="Pagani I."/>
            <person name="Ivanova N."/>
            <person name="Mikhailova N."/>
            <person name="Lu M."/>
            <person name="Detter J.C."/>
            <person name="Tapia R."/>
            <person name="Han C."/>
            <person name="Land M."/>
            <person name="Hauser L."/>
            <person name="Markowitz V."/>
            <person name="Cheng J.-F."/>
            <person name="Hugenholtz P."/>
            <person name="Woyke T."/>
            <person name="Wu D."/>
            <person name="Spring S."/>
            <person name="Brambilla E."/>
            <person name="Klenk H.-P."/>
            <person name="Eisen J.A."/>
        </authorList>
    </citation>
    <scope>NUCLEOTIDE SEQUENCE [LARGE SCALE GENOMIC DNA]</scope>
    <source>
        <strain>SNP6</strain>
    </source>
</reference>
<name>F2KSI8_ARCVS</name>
<proteinExistence type="predicted"/>
<dbReference type="AlphaFoldDB" id="F2KSI8"/>
<dbReference type="Proteomes" id="UP000008136">
    <property type="component" value="Chromosome"/>
</dbReference>
<dbReference type="RefSeq" id="WP_013684709.1">
    <property type="nucleotide sequence ID" value="NC_015320.1"/>
</dbReference>
<evidence type="ECO:0000313" key="2">
    <source>
        <dbReference type="Proteomes" id="UP000008136"/>
    </source>
</evidence>
<keyword evidence="2" id="KW-1185">Reference proteome</keyword>
<dbReference type="HOGENOM" id="CLU_2629508_0_0_2"/>
<sequence length="77" mass="7425">MAIRVPTVRGVTNMAKKSLINGAIGGAAVGIGANILGPVLGPIAGGILAGAALNDEVIAKNAVMDAVAIMFLGGGGW</sequence>